<name>A0A4U6BTM8_9BRAD</name>
<comment type="caution">
    <text evidence="1">The sequence shown here is derived from an EMBL/GenBank/DDBJ whole genome shotgun (WGS) entry which is preliminary data.</text>
</comment>
<protein>
    <submittedName>
        <fullName evidence="1">FMN-binding negative transcriptional regulator</fullName>
    </submittedName>
</protein>
<dbReference type="InterPro" id="IPR007396">
    <property type="entry name" value="TR_PAI2-type"/>
</dbReference>
<dbReference type="RefSeq" id="WP_046829418.1">
    <property type="nucleotide sequence ID" value="NZ_LBIA02000001.1"/>
</dbReference>
<dbReference type="Pfam" id="PF04299">
    <property type="entry name" value="FMN_bind_2"/>
    <property type="match status" value="1"/>
</dbReference>
<dbReference type="OrthoDB" id="9794948at2"/>
<dbReference type="InterPro" id="IPR012349">
    <property type="entry name" value="Split_barrel_FMN-bd"/>
</dbReference>
<dbReference type="EMBL" id="LBIA02000001">
    <property type="protein sequence ID" value="TKT74059.1"/>
    <property type="molecule type" value="Genomic_DNA"/>
</dbReference>
<dbReference type="Gene3D" id="2.30.110.10">
    <property type="entry name" value="Electron Transport, Fmn-binding Protein, Chain A"/>
    <property type="match status" value="1"/>
</dbReference>
<dbReference type="PIRSF" id="PIRSF010372">
    <property type="entry name" value="PaiB"/>
    <property type="match status" value="1"/>
</dbReference>
<dbReference type="SUPFAM" id="SSF50475">
    <property type="entry name" value="FMN-binding split barrel"/>
    <property type="match status" value="1"/>
</dbReference>
<sequence>MYVPPASRVDRTACLAFAAARGFGLACAHDGKKPVASPVPFHIEYGSDGTPLLCFHLARHNPLVGHADGVTPWLFAVSDADAYVSPDWYVSPDQVPTWLYQTVHMTGPVRVMTGQQLPDHLNQASARFESDLAPKRPWTMDKMSSGRREAMMKAIVGLVMTVEEIEGSFKLNQHKSDADHVAVTGALALQKSAGAQTLSAAMRAARPQAFAAIKENEMLSTVHERIAP</sequence>
<dbReference type="AlphaFoldDB" id="A0A4U6BTM8"/>
<accession>A0A4U6BTM8</accession>
<evidence type="ECO:0000313" key="1">
    <source>
        <dbReference type="EMBL" id="TKT74059.1"/>
    </source>
</evidence>
<reference evidence="1" key="1">
    <citation type="submission" date="2019-04" db="EMBL/GenBank/DDBJ databases">
        <title>Whole genome sequencing of cave bacteria.</title>
        <authorList>
            <person name="Gan H.M."/>
            <person name="Barton H."/>
            <person name="Savka M.A."/>
        </authorList>
    </citation>
    <scope>NUCLEOTIDE SEQUENCE [LARGE SCALE GENOMIC DNA]</scope>
    <source>
        <strain evidence="1">LC387</strain>
    </source>
</reference>
<keyword evidence="2" id="KW-1185">Reference proteome</keyword>
<evidence type="ECO:0000313" key="2">
    <source>
        <dbReference type="Proteomes" id="UP000034832"/>
    </source>
</evidence>
<organism evidence="1 2">
    <name type="scientific">Afipia massiliensis</name>
    <dbReference type="NCBI Taxonomy" id="211460"/>
    <lineage>
        <taxon>Bacteria</taxon>
        <taxon>Pseudomonadati</taxon>
        <taxon>Pseudomonadota</taxon>
        <taxon>Alphaproteobacteria</taxon>
        <taxon>Hyphomicrobiales</taxon>
        <taxon>Nitrobacteraceae</taxon>
        <taxon>Afipia</taxon>
    </lineage>
</organism>
<gene>
    <name evidence="1" type="ORF">YH63_017995</name>
</gene>
<dbReference type="Proteomes" id="UP000034832">
    <property type="component" value="Unassembled WGS sequence"/>
</dbReference>
<proteinExistence type="predicted"/>
<dbReference type="PANTHER" id="PTHR35802">
    <property type="entry name" value="PROTEASE SYNTHASE AND SPORULATION PROTEIN PAI 2"/>
    <property type="match status" value="1"/>
</dbReference>
<dbReference type="PANTHER" id="PTHR35802:SF1">
    <property type="entry name" value="PROTEASE SYNTHASE AND SPORULATION PROTEIN PAI 2"/>
    <property type="match status" value="1"/>
</dbReference>
<dbReference type="STRING" id="211460.YH63_01060"/>